<dbReference type="RefSeq" id="WP_250060037.1">
    <property type="nucleotide sequence ID" value="NZ_JAMJPK010000002.1"/>
</dbReference>
<dbReference type="Gene3D" id="3.10.450.50">
    <property type="match status" value="1"/>
</dbReference>
<sequence>MSAKDEVRKASEDFYVALNRMANGDASSLADIWSHSAEVTAMHPVGGRHVGWDAIRESFDKVSQLASGGNIALHDQLIQVAGDVAYEVGVEQGELTMGGHQASIDHRVTNLYQREAGTWKLIHHHTDTSPAMLEVLSRLQTGQS</sequence>
<dbReference type="PANTHER" id="PTHR34957:SF1">
    <property type="entry name" value="NUCLEAR TRANSPORT FACTOR 2 (NTF2) FAMILY PROTEIN"/>
    <property type="match status" value="1"/>
</dbReference>
<name>A0ABT0SZH4_9GAMM</name>
<evidence type="ECO:0000259" key="1">
    <source>
        <dbReference type="Pfam" id="PF13474"/>
    </source>
</evidence>
<dbReference type="SUPFAM" id="SSF54427">
    <property type="entry name" value="NTF2-like"/>
    <property type="match status" value="1"/>
</dbReference>
<protein>
    <submittedName>
        <fullName evidence="2">Nuclear transport factor 2 family protein</fullName>
    </submittedName>
</protein>
<dbReference type="InterPro" id="IPR037401">
    <property type="entry name" value="SnoaL-like"/>
</dbReference>
<dbReference type="EMBL" id="JAMJPK010000002">
    <property type="protein sequence ID" value="MCL7939983.1"/>
    <property type="molecule type" value="Genomic_DNA"/>
</dbReference>
<gene>
    <name evidence="2" type="ORF">M8009_06685</name>
</gene>
<evidence type="ECO:0000313" key="2">
    <source>
        <dbReference type="EMBL" id="MCL7939983.1"/>
    </source>
</evidence>
<dbReference type="PANTHER" id="PTHR34957">
    <property type="entry name" value="NUCLEAR TRANSPORT FACTOR 2 (NTF2) FAMILY PROTEIN"/>
    <property type="match status" value="1"/>
</dbReference>
<feature type="domain" description="SnoaL-like" evidence="1">
    <location>
        <begin position="19"/>
        <end position="125"/>
    </location>
</feature>
<reference evidence="2" key="1">
    <citation type="submission" date="2022-05" db="EMBL/GenBank/DDBJ databases">
        <title>Halomonas geminus sp. nov. and Halomonas llamarensis sp. nov. isolated from high-altitude salars of the Atacama Desert.</title>
        <authorList>
            <person name="Hintersatz C."/>
            <person name="Rojas L.A."/>
            <person name="Wei T.-S."/>
            <person name="Kutschke S."/>
            <person name="Lehmann F."/>
            <person name="Jain R."/>
            <person name="Pollmann K."/>
        </authorList>
    </citation>
    <scope>NUCLEOTIDE SEQUENCE</scope>
    <source>
        <strain evidence="2">ATCH28</strain>
    </source>
</reference>
<dbReference type="Proteomes" id="UP001165369">
    <property type="component" value="Unassembled WGS sequence"/>
</dbReference>
<dbReference type="InterPro" id="IPR032710">
    <property type="entry name" value="NTF2-like_dom_sf"/>
</dbReference>
<comment type="caution">
    <text evidence="2">The sequence shown here is derived from an EMBL/GenBank/DDBJ whole genome shotgun (WGS) entry which is preliminary data.</text>
</comment>
<organism evidence="2 3">
    <name type="scientific">Halomonas gemina</name>
    <dbReference type="NCBI Taxonomy" id="2945105"/>
    <lineage>
        <taxon>Bacteria</taxon>
        <taxon>Pseudomonadati</taxon>
        <taxon>Pseudomonadota</taxon>
        <taxon>Gammaproteobacteria</taxon>
        <taxon>Oceanospirillales</taxon>
        <taxon>Halomonadaceae</taxon>
        <taxon>Halomonas</taxon>
    </lineage>
</organism>
<proteinExistence type="predicted"/>
<accession>A0ABT0SZH4</accession>
<dbReference type="Pfam" id="PF13474">
    <property type="entry name" value="SnoaL_3"/>
    <property type="match status" value="1"/>
</dbReference>
<keyword evidence="3" id="KW-1185">Reference proteome</keyword>
<evidence type="ECO:0000313" key="3">
    <source>
        <dbReference type="Proteomes" id="UP001165369"/>
    </source>
</evidence>